<reference evidence="5" key="1">
    <citation type="submission" date="2020-04" db="EMBL/GenBank/DDBJ databases">
        <authorList>
            <person name="Alioto T."/>
            <person name="Alioto T."/>
            <person name="Gomez Garrido J."/>
        </authorList>
    </citation>
    <scope>NUCLEOTIDE SEQUENCE</scope>
    <source>
        <strain evidence="5">A484AB</strain>
    </source>
</reference>
<dbReference type="PROSITE" id="PS50231">
    <property type="entry name" value="RICIN_B_LECTIN"/>
    <property type="match status" value="1"/>
</dbReference>
<feature type="chain" id="PRO_5043310609" description="Ricin B lectin domain-containing protein" evidence="3">
    <location>
        <begin position="27"/>
        <end position="681"/>
    </location>
</feature>
<keyword evidence="2" id="KW-0472">Membrane</keyword>
<organism evidence="5 6">
    <name type="scientific">Paramuricea clavata</name>
    <name type="common">Red gorgonian</name>
    <name type="synonym">Violescent sea-whip</name>
    <dbReference type="NCBI Taxonomy" id="317549"/>
    <lineage>
        <taxon>Eukaryota</taxon>
        <taxon>Metazoa</taxon>
        <taxon>Cnidaria</taxon>
        <taxon>Anthozoa</taxon>
        <taxon>Octocorallia</taxon>
        <taxon>Malacalcyonacea</taxon>
        <taxon>Plexauridae</taxon>
        <taxon>Paramuricea</taxon>
    </lineage>
</organism>
<dbReference type="InterPro" id="IPR035992">
    <property type="entry name" value="Ricin_B-like_lectins"/>
</dbReference>
<keyword evidence="6" id="KW-1185">Reference proteome</keyword>
<dbReference type="InterPro" id="IPR000772">
    <property type="entry name" value="Ricin_B_lectin"/>
</dbReference>
<dbReference type="OrthoDB" id="10553758at2759"/>
<sequence>MKLKYHLTNRMVLIALWLLVQSQSSASSFKITRGEHDMVWYGKNYREMVNRTDIRTMNCNDSREGCECNSKDGYNTVIYNTSTKFVRCVKDEDKVIGIIGNDGKYITNGNEECLGVKGRRIEAVRCSKNEISLRWLWIGIGHIMNLKTLKCLQWNNTSKEFTTEQCKSVEVTQQWTWKDGRVRLNNGAFKPEPLYVNNTIRISSYQGCYRVSGDKMIAVVKRPTKCKGKHQRNCNIEISINAPLFSTQSPKCNILWESSTYSIFNQTWKPFRLMNHGLFDLDAIDGETITLKIINNKKFFERWSGTLIKLGTQCGNENNCVLLKIESARETETPNTVTTASPFTTSSSTSFEKSTSSTTEKSLQMSSMLFTVPVVVLFCLLIAAFVVVIYYRRRQKRLKSDKDDHFCEETTSSNSMTGYEDPAQLTEMQKRTPRPYVPPGMNISNPLVGYEDPAQMQHLTPRPYETPGMNISNPLVGYEDPAQMQHLTPRPYETPGMNISNPLMDYQDPAQMQQLTPNPYESHGVSIHVGNHYEYPTNNPSPQNTLQNHLNNNFQYDYATREETSLLPLIRNGDVIFEEDISEPSRPREKQHAHAGQSSEKPLYHTLEEDASGTIDTTSGSAKSCVRRDSLAGQSSEKPFYHTLEKDTSDVSYPREELDAHAKHSREQSFYHTLENDHQDT</sequence>
<dbReference type="SUPFAM" id="SSF50370">
    <property type="entry name" value="Ricin B-like lectins"/>
    <property type="match status" value="1"/>
</dbReference>
<keyword evidence="2" id="KW-0812">Transmembrane</keyword>
<dbReference type="EMBL" id="CACRXK020005138">
    <property type="protein sequence ID" value="CAB4005239.1"/>
    <property type="molecule type" value="Genomic_DNA"/>
</dbReference>
<evidence type="ECO:0000313" key="5">
    <source>
        <dbReference type="EMBL" id="CAB4005239.1"/>
    </source>
</evidence>
<evidence type="ECO:0000256" key="2">
    <source>
        <dbReference type="SAM" id="Phobius"/>
    </source>
</evidence>
<accession>A0A7D9EAR3</accession>
<keyword evidence="2" id="KW-1133">Transmembrane helix</keyword>
<evidence type="ECO:0000259" key="4">
    <source>
        <dbReference type="Pfam" id="PF24562"/>
    </source>
</evidence>
<dbReference type="Gene3D" id="2.80.10.50">
    <property type="match status" value="1"/>
</dbReference>
<evidence type="ECO:0000256" key="3">
    <source>
        <dbReference type="SAM" id="SignalP"/>
    </source>
</evidence>
<keyword evidence="3" id="KW-0732">Signal</keyword>
<dbReference type="Proteomes" id="UP001152795">
    <property type="component" value="Unassembled WGS sequence"/>
</dbReference>
<evidence type="ECO:0000256" key="1">
    <source>
        <dbReference type="SAM" id="MobiDB-lite"/>
    </source>
</evidence>
<evidence type="ECO:0000313" key="6">
    <source>
        <dbReference type="Proteomes" id="UP001152795"/>
    </source>
</evidence>
<feature type="signal peptide" evidence="3">
    <location>
        <begin position="1"/>
        <end position="26"/>
    </location>
</feature>
<gene>
    <name evidence="5" type="ORF">PACLA_8A079262</name>
</gene>
<feature type="compositionally biased region" description="Basic and acidic residues" evidence="1">
    <location>
        <begin position="583"/>
        <end position="592"/>
    </location>
</feature>
<feature type="transmembrane region" description="Helical" evidence="2">
    <location>
        <begin position="368"/>
        <end position="391"/>
    </location>
</feature>
<dbReference type="Pfam" id="PF24562">
    <property type="entry name" value="CysR_MRC2_N"/>
    <property type="match status" value="1"/>
</dbReference>
<proteinExistence type="predicted"/>
<feature type="domain" description="Ricin B lectin" evidence="4">
    <location>
        <begin position="108"/>
        <end position="181"/>
    </location>
</feature>
<protein>
    <recommendedName>
        <fullName evidence="4">Ricin B lectin domain-containing protein</fullName>
    </recommendedName>
</protein>
<name>A0A7D9EAR3_PARCT</name>
<feature type="region of interest" description="Disordered" evidence="1">
    <location>
        <begin position="582"/>
        <end position="681"/>
    </location>
</feature>
<feature type="compositionally biased region" description="Basic and acidic residues" evidence="1">
    <location>
        <begin position="639"/>
        <end position="681"/>
    </location>
</feature>
<comment type="caution">
    <text evidence="5">The sequence shown here is derived from an EMBL/GenBank/DDBJ whole genome shotgun (WGS) entry which is preliminary data.</text>
</comment>
<feature type="region of interest" description="Disordered" evidence="1">
    <location>
        <begin position="333"/>
        <end position="355"/>
    </location>
</feature>
<dbReference type="AlphaFoldDB" id="A0A7D9EAR3"/>